<protein>
    <recommendedName>
        <fullName evidence="2">Ig-like domain-containing protein</fullName>
    </recommendedName>
</protein>
<dbReference type="InterPro" id="IPR026341">
    <property type="entry name" value="T9SS_type_B"/>
</dbReference>
<evidence type="ECO:0000313" key="4">
    <source>
        <dbReference type="Proteomes" id="UP000239366"/>
    </source>
</evidence>
<feature type="domain" description="Ig-like" evidence="2">
    <location>
        <begin position="109"/>
        <end position="176"/>
    </location>
</feature>
<keyword evidence="1" id="KW-0732">Signal</keyword>
<keyword evidence="4" id="KW-1185">Reference proteome</keyword>
<evidence type="ECO:0000256" key="1">
    <source>
        <dbReference type="SAM" id="SignalP"/>
    </source>
</evidence>
<dbReference type="Proteomes" id="UP000239366">
    <property type="component" value="Unassembled WGS sequence"/>
</dbReference>
<dbReference type="RefSeq" id="WP_105002236.1">
    <property type="nucleotide sequence ID" value="NZ_MQVX01000001.1"/>
</dbReference>
<sequence length="1183" mass="125108">MGNFNIINLRLFLFALLFITALGAKAQCPLVSNSNQIFCASDNPLVEDLEISDQGGGVVWYTEPTGGSILGDNFKLLNGVTYYADNLTGTCPVRPSVTVSIFGEPPNNVAVATSRCASEQSTVADLNPSGANIEWYDAQFDGNLLSGSTPLVNGVTYWVQKTENGCTSIRLPTTVNLIDPGAPSGSSEQFFCADFSNPQVFTVGDLVANGSNIQWYDTPIITIPLDSSTPLVDGKTYYATQSTFPCESIGVLSVTAIIDILPNPGIDGSTSLCDDSSTLVNLFDLLGGAPDTGGSWTGPFETTNGWQGTLDTSSLSADTGSYEFTYTHLAQNSCDETSASVTLDIVEEANAGNDNSIEICSNAEVVNLFTLLGSEADPDGTWSPVLASGTGDFDPSIDAPGNYTYTVAPNGPCTEDDTATITVSVELAPSPGSNSSLSLCEDSSGLIDLFDELAGNPDTGGTWDGPLELINGYRGTLDAAVLNVGSLNFTYTVSGINQCADAVAVLTVIVTANPYAGEDNTVNLCSSSGTIDLFELLGANADTGGFWSPALVSGSNLFDPSIDNAGVYTYTTNAVAPCTQNDQAQVTVLIEQAPNAGTDTELDLCSSQGTIDLFAALGIGAESGGTWSPALNSGTNIFDPTTDASGIYTYTVAATSNCPEDSATVDINVFSQNNAGNDVVVELCTNDTPIDLFSLLTGDPDSGGSWSPALNSGTGLFDPGTDNAGVYVYTLAGNGICAEDTANVTVSLDIAPNAGNDTNVTICGNGVAIDLFSLLGPEADPGGVWSGPSELTNEDQGTFNPSENLGGNYVYTVPGNGGCQFASSTVSVDFINPIPVVVPDGHIFCRLDNPTIEDLISNIIPSSNGVINVYETEVGGTPLLLSDLLTDEFTYYIEELEQVSSCSGTDRLSIMVQLNEPETPILSETNANFCAVDQPTVNDLNGFIVSGTNVIWFNDASATVPLNPTDALQNQTYFAKDEDPFGCASRVSLPITIQIIDTAIPILNPQREEYCALDRASLSDLSNDVTLPNNSILRWYSTESSSEILDMSDLLMDSSTYYAASFDTITGCESSDRLMVRVDFTSCDPDEYDLLIPDGFSPNGDNINDVFDLKGAEFLYENYKIEIFNRYGNLVYEGNKNTPPWDGTSNKSSVFGNAELPSGVYFYVFYFNRNDIPPKQGHVYLNR</sequence>
<proteinExistence type="predicted"/>
<feature type="chain" id="PRO_5015609768" description="Ig-like domain-containing protein" evidence="1">
    <location>
        <begin position="27"/>
        <end position="1183"/>
    </location>
</feature>
<dbReference type="AlphaFoldDB" id="A0A2S7TAN3"/>
<evidence type="ECO:0000259" key="2">
    <source>
        <dbReference type="Pfam" id="PF19081"/>
    </source>
</evidence>
<organism evidence="3 4">
    <name type="scientific">Aureicoccus marinus</name>
    <dbReference type="NCBI Taxonomy" id="754435"/>
    <lineage>
        <taxon>Bacteria</taxon>
        <taxon>Pseudomonadati</taxon>
        <taxon>Bacteroidota</taxon>
        <taxon>Flavobacteriia</taxon>
        <taxon>Flavobacteriales</taxon>
        <taxon>Flavobacteriaceae</taxon>
        <taxon>Aureicoccus</taxon>
    </lineage>
</organism>
<dbReference type="Pfam" id="PF19081">
    <property type="entry name" value="Ig_7"/>
    <property type="match status" value="1"/>
</dbReference>
<dbReference type="InterPro" id="IPR044023">
    <property type="entry name" value="Ig_7"/>
</dbReference>
<feature type="signal peptide" evidence="1">
    <location>
        <begin position="1"/>
        <end position="26"/>
    </location>
</feature>
<dbReference type="EMBL" id="MQVX01000001">
    <property type="protein sequence ID" value="PQJ16567.1"/>
    <property type="molecule type" value="Genomic_DNA"/>
</dbReference>
<reference evidence="4" key="1">
    <citation type="submission" date="2016-11" db="EMBL/GenBank/DDBJ databases">
        <title>Trade-off between light-utilization and light-protection in marine flavobacteria.</title>
        <authorList>
            <person name="Kumagai Y."/>
            <person name="Yoshizawa S."/>
            <person name="Kogure K."/>
        </authorList>
    </citation>
    <scope>NUCLEOTIDE SEQUENCE [LARGE SCALE GENOMIC DNA]</scope>
    <source>
        <strain evidence="4">SG-18</strain>
    </source>
</reference>
<accession>A0A2S7TAN3</accession>
<dbReference type="NCBIfam" id="TIGR04131">
    <property type="entry name" value="Bac_Flav_CTERM"/>
    <property type="match status" value="1"/>
</dbReference>
<dbReference type="OrthoDB" id="1236981at2"/>
<gene>
    <name evidence="3" type="ORF">BST99_13310</name>
</gene>
<evidence type="ECO:0000313" key="3">
    <source>
        <dbReference type="EMBL" id="PQJ16567.1"/>
    </source>
</evidence>
<name>A0A2S7TAN3_9FLAO</name>
<comment type="caution">
    <text evidence="3">The sequence shown here is derived from an EMBL/GenBank/DDBJ whole genome shotgun (WGS) entry which is preliminary data.</text>
</comment>
<dbReference type="Pfam" id="PF13585">
    <property type="entry name" value="CHU_C"/>
    <property type="match status" value="1"/>
</dbReference>